<organism evidence="1 2">
    <name type="scientific">Malus baccata</name>
    <name type="common">Siberian crab apple</name>
    <name type="synonym">Pyrus baccata</name>
    <dbReference type="NCBI Taxonomy" id="106549"/>
    <lineage>
        <taxon>Eukaryota</taxon>
        <taxon>Viridiplantae</taxon>
        <taxon>Streptophyta</taxon>
        <taxon>Embryophyta</taxon>
        <taxon>Tracheophyta</taxon>
        <taxon>Spermatophyta</taxon>
        <taxon>Magnoliopsida</taxon>
        <taxon>eudicotyledons</taxon>
        <taxon>Gunneridae</taxon>
        <taxon>Pentapetalae</taxon>
        <taxon>rosids</taxon>
        <taxon>fabids</taxon>
        <taxon>Rosales</taxon>
        <taxon>Rosaceae</taxon>
        <taxon>Amygdaloideae</taxon>
        <taxon>Maleae</taxon>
        <taxon>Malus</taxon>
    </lineage>
</organism>
<dbReference type="EMBL" id="VIEB01000020">
    <property type="protein sequence ID" value="TQE12408.1"/>
    <property type="molecule type" value="Genomic_DNA"/>
</dbReference>
<accession>A0A540NMZ7</accession>
<comment type="caution">
    <text evidence="1">The sequence shown here is derived from an EMBL/GenBank/DDBJ whole genome shotgun (WGS) entry which is preliminary data.</text>
</comment>
<dbReference type="Proteomes" id="UP000315295">
    <property type="component" value="Unassembled WGS sequence"/>
</dbReference>
<keyword evidence="2" id="KW-1185">Reference proteome</keyword>
<name>A0A540NMZ7_MALBA</name>
<proteinExistence type="predicted"/>
<gene>
    <name evidence="1" type="ORF">C1H46_002061</name>
</gene>
<dbReference type="AlphaFoldDB" id="A0A540NMZ7"/>
<sequence>MEHLKLQSVDGAFKNCESPSLIPLYMFMSYILLGRESAGRYEYGDVAEECHGGGVQWLSLGI</sequence>
<reference evidence="1 2" key="1">
    <citation type="journal article" date="2019" name="G3 (Bethesda)">
        <title>Sequencing of a Wild Apple (Malus baccata) Genome Unravels the Differences Between Cultivated and Wild Apple Species Regarding Disease Resistance and Cold Tolerance.</title>
        <authorList>
            <person name="Chen X."/>
        </authorList>
    </citation>
    <scope>NUCLEOTIDE SEQUENCE [LARGE SCALE GENOMIC DNA]</scope>
    <source>
        <strain evidence="2">cv. Shandingzi</strain>
        <tissue evidence="1">Leaves</tissue>
    </source>
</reference>
<evidence type="ECO:0000313" key="1">
    <source>
        <dbReference type="EMBL" id="TQE12408.1"/>
    </source>
</evidence>
<protein>
    <submittedName>
        <fullName evidence="1">Uncharacterized protein</fullName>
    </submittedName>
</protein>
<evidence type="ECO:0000313" key="2">
    <source>
        <dbReference type="Proteomes" id="UP000315295"/>
    </source>
</evidence>